<name>A0A418VJZ5_9PROT</name>
<accession>A0A418VJZ5</accession>
<evidence type="ECO:0000313" key="1">
    <source>
        <dbReference type="EMBL" id="RJF76460.1"/>
    </source>
</evidence>
<evidence type="ECO:0000313" key="2">
    <source>
        <dbReference type="Proteomes" id="UP000283458"/>
    </source>
</evidence>
<sequence length="64" mass="7509">MHPNPLIVSMADAALFRYGALDVALAAVSPRYVKWRTFWRQAAADPARHWERSRKARFRRRTPD</sequence>
<protein>
    <submittedName>
        <fullName evidence="1">Uncharacterized protein</fullName>
    </submittedName>
</protein>
<dbReference type="EMBL" id="QYUL01000008">
    <property type="protein sequence ID" value="RJF76460.1"/>
    <property type="molecule type" value="Genomic_DNA"/>
</dbReference>
<organism evidence="1 2">
    <name type="scientific">Azospirillum cavernae</name>
    <dbReference type="NCBI Taxonomy" id="2320860"/>
    <lineage>
        <taxon>Bacteria</taxon>
        <taxon>Pseudomonadati</taxon>
        <taxon>Pseudomonadota</taxon>
        <taxon>Alphaproteobacteria</taxon>
        <taxon>Rhodospirillales</taxon>
        <taxon>Azospirillaceae</taxon>
        <taxon>Azospirillum</taxon>
    </lineage>
</organism>
<keyword evidence="2" id="KW-1185">Reference proteome</keyword>
<reference evidence="1 2" key="1">
    <citation type="submission" date="2018-09" db="EMBL/GenBank/DDBJ databases">
        <authorList>
            <person name="Zhu H."/>
        </authorList>
    </citation>
    <scope>NUCLEOTIDE SEQUENCE [LARGE SCALE GENOMIC DNA]</scope>
    <source>
        <strain evidence="1 2">K2W22B-5</strain>
    </source>
</reference>
<dbReference type="AlphaFoldDB" id="A0A418VJZ5"/>
<comment type="caution">
    <text evidence="1">The sequence shown here is derived from an EMBL/GenBank/DDBJ whole genome shotgun (WGS) entry which is preliminary data.</text>
</comment>
<dbReference type="Proteomes" id="UP000283458">
    <property type="component" value="Unassembled WGS sequence"/>
</dbReference>
<gene>
    <name evidence="1" type="ORF">D3877_29180</name>
</gene>
<proteinExistence type="predicted"/>